<evidence type="ECO:0000256" key="4">
    <source>
        <dbReference type="ARBA" id="ARBA00022692"/>
    </source>
</evidence>
<dbReference type="GO" id="GO:0005794">
    <property type="term" value="C:Golgi apparatus"/>
    <property type="evidence" value="ECO:0007669"/>
    <property type="project" value="TreeGrafter"/>
</dbReference>
<comment type="caution">
    <text evidence="11">The sequence shown here is derived from an EMBL/GenBank/DDBJ whole genome shotgun (WGS) entry which is preliminary data.</text>
</comment>
<evidence type="ECO:0000256" key="6">
    <source>
        <dbReference type="ARBA" id="ARBA00023065"/>
    </source>
</evidence>
<evidence type="ECO:0000256" key="5">
    <source>
        <dbReference type="ARBA" id="ARBA00022989"/>
    </source>
</evidence>
<feature type="transmembrane region" description="Helical" evidence="8">
    <location>
        <begin position="361"/>
        <end position="386"/>
    </location>
</feature>
<dbReference type="PANTHER" id="PTHR45755:SF4">
    <property type="entry name" value="ZINC TRANSPORTER 7"/>
    <property type="match status" value="1"/>
</dbReference>
<feature type="transmembrane region" description="Helical" evidence="8">
    <location>
        <begin position="250"/>
        <end position="269"/>
    </location>
</feature>
<dbReference type="GO" id="GO:0005789">
    <property type="term" value="C:endoplasmic reticulum membrane"/>
    <property type="evidence" value="ECO:0007669"/>
    <property type="project" value="UniProtKB-SubCell"/>
</dbReference>
<dbReference type="InterPro" id="IPR027469">
    <property type="entry name" value="Cation_efflux_TMD_sf"/>
</dbReference>
<evidence type="ECO:0000259" key="10">
    <source>
        <dbReference type="Pfam" id="PF01545"/>
    </source>
</evidence>
<dbReference type="AlphaFoldDB" id="A0A1E5RV63"/>
<feature type="transmembrane region" description="Helical" evidence="8">
    <location>
        <begin position="48"/>
        <end position="76"/>
    </location>
</feature>
<evidence type="ECO:0000256" key="8">
    <source>
        <dbReference type="RuleBase" id="RU369017"/>
    </source>
</evidence>
<dbReference type="PANTHER" id="PTHR45755">
    <property type="match status" value="1"/>
</dbReference>
<keyword evidence="3 8" id="KW-0813">Transport</keyword>
<keyword evidence="6 8" id="KW-0406">Ion transport</keyword>
<dbReference type="VEuPathDB" id="FungiDB:AWRI3580_g1183"/>
<keyword evidence="12" id="KW-1185">Reference proteome</keyword>
<dbReference type="STRING" id="29833.A0A1E5RV63"/>
<feature type="domain" description="Cation efflux protein transmembrane" evidence="10">
    <location>
        <begin position="367"/>
        <end position="513"/>
    </location>
</feature>
<proteinExistence type="inferred from homology"/>
<feature type="transmembrane region" description="Helical" evidence="8">
    <location>
        <begin position="157"/>
        <end position="175"/>
    </location>
</feature>
<organism evidence="11 12">
    <name type="scientific">Hanseniaspora uvarum</name>
    <name type="common">Yeast</name>
    <name type="synonym">Kloeckera apiculata</name>
    <dbReference type="NCBI Taxonomy" id="29833"/>
    <lineage>
        <taxon>Eukaryota</taxon>
        <taxon>Fungi</taxon>
        <taxon>Dikarya</taxon>
        <taxon>Ascomycota</taxon>
        <taxon>Saccharomycotina</taxon>
        <taxon>Saccharomycetes</taxon>
        <taxon>Saccharomycodales</taxon>
        <taxon>Saccharomycodaceae</taxon>
        <taxon>Hanseniaspora</taxon>
    </lineage>
</organism>
<evidence type="ECO:0000313" key="11">
    <source>
        <dbReference type="EMBL" id="OEJ90716.1"/>
    </source>
</evidence>
<comment type="subcellular location">
    <subcellularLocation>
        <location evidence="8">Endoplasmic reticulum membrane</location>
        <topology evidence="8">Multi-pass membrane protein</topology>
    </subcellularLocation>
    <subcellularLocation>
        <location evidence="1">Membrane</location>
        <topology evidence="1">Multi-pass membrane protein</topology>
    </subcellularLocation>
</comment>
<comment type="function">
    <text evidence="8">Functions as a zinc transporter.</text>
</comment>
<dbReference type="InterPro" id="IPR058533">
    <property type="entry name" value="Cation_efflux_TM"/>
</dbReference>
<name>A0A1E5RV63_HANUV</name>
<evidence type="ECO:0000256" key="2">
    <source>
        <dbReference type="ARBA" id="ARBA00008873"/>
    </source>
</evidence>
<dbReference type="InterPro" id="IPR045316">
    <property type="entry name" value="Msc2-like"/>
</dbReference>
<evidence type="ECO:0000256" key="1">
    <source>
        <dbReference type="ARBA" id="ARBA00004141"/>
    </source>
</evidence>
<feature type="transmembrane region" description="Helical" evidence="8">
    <location>
        <begin position="417"/>
        <end position="435"/>
    </location>
</feature>
<dbReference type="SUPFAM" id="SSF161111">
    <property type="entry name" value="Cation efflux protein transmembrane domain-like"/>
    <property type="match status" value="2"/>
</dbReference>
<feature type="transmembrane region" description="Helical" evidence="8">
    <location>
        <begin position="491"/>
        <end position="514"/>
    </location>
</feature>
<comment type="caution">
    <text evidence="8">Lacks conserved residue(s) required for the propagation of feature annotation.</text>
</comment>
<accession>A0A1E5RV63</accession>
<feature type="transmembrane region" description="Helical" evidence="8">
    <location>
        <begin position="456"/>
        <end position="479"/>
    </location>
</feature>
<feature type="domain" description="Cation efflux protein transmembrane" evidence="10">
    <location>
        <begin position="290"/>
        <end position="340"/>
    </location>
</feature>
<keyword evidence="4 8" id="KW-0812">Transmembrane</keyword>
<dbReference type="GO" id="GO:0005385">
    <property type="term" value="F:zinc ion transmembrane transporter activity"/>
    <property type="evidence" value="ECO:0007669"/>
    <property type="project" value="UniProtKB-UniRule"/>
</dbReference>
<sequence length="671" mass="76827">MVELKSVDSGNTKHDSAYIDMANQDLVFDRFITKHTQLIRNNSVANTILLNVVILTLTVISNINLTAFLTVLAVLINLLTKAKTSIFEDRTPTFYFLIMSLISYFFFHLEFSLISILITRFILNTHIIDKQELLFTQVAFLFYSSITDRTISNFSHLKNNILLFIGLVAYKFLLVDNTSQTENIKKFVVNNLKNINLVLPILPLVTLFLVDLQDFQNTNTIYKIAGLSVVSFLSYRVLRLQVNSNVLQLSSLTSLILSTALPHPGIVSIPMHIKILTFPQIASYSPILKFLLLNATYMLIQFTYSFKTNSLGLLSDSLHMLLDCISLLLGYIAESRSKKKHYLSSIESKEDMKRNGEEFKISGDGLVVGGFTNGVLLLAIAVSVFIEGITRIFNMISTSSYKTGEQTSLRFKHNIELLIVSFMGLVVNIIGLYFFEDHSHEDEHNHGKSNDNMRGVWLHLLADTMGSVFVVLSTVLHIWFDNLLFDPLFSIGLSFLILLTALPLIKSCFVKLMLFNQIELNKRVSQEQKTEEHIHNHSHEHSHSESHEHEHSHKHEHSHSEKTESCSHDHKSDDFKKMLEKIERVSGVKGYRQFRFWFQSKNDESNTHGHTHGPTNDKFITQGFIHILVDKREDYGGKTYLKKKINDIIADFDIELWVQIEDVSETCWCRV</sequence>
<keyword evidence="5 8" id="KW-1133">Transmembrane helix</keyword>
<keyword evidence="8" id="KW-0256">Endoplasmic reticulum</keyword>
<gene>
    <name evidence="11" type="ORF">AWRI3580_g1183</name>
</gene>
<comment type="similarity">
    <text evidence="2 8">Belongs to the cation diffusion facilitator (CDF) transporter (TC 2.A.4) family. SLC30A subfamily.</text>
</comment>
<evidence type="ECO:0000256" key="3">
    <source>
        <dbReference type="ARBA" id="ARBA00022448"/>
    </source>
</evidence>
<feature type="region of interest" description="Disordered" evidence="9">
    <location>
        <begin position="526"/>
        <end position="571"/>
    </location>
</feature>
<feature type="transmembrane region" description="Helical" evidence="8">
    <location>
        <begin position="96"/>
        <end position="123"/>
    </location>
</feature>
<dbReference type="OrthoDB" id="78669at2759"/>
<feature type="transmembrane region" description="Helical" evidence="8">
    <location>
        <begin position="312"/>
        <end position="333"/>
    </location>
</feature>
<dbReference type="GO" id="GO:1904257">
    <property type="term" value="P:zinc ion import into Golgi lumen"/>
    <property type="evidence" value="ECO:0007669"/>
    <property type="project" value="TreeGrafter"/>
</dbReference>
<dbReference type="GO" id="GO:0031410">
    <property type="term" value="C:cytoplasmic vesicle"/>
    <property type="evidence" value="ECO:0007669"/>
    <property type="project" value="TreeGrafter"/>
</dbReference>
<dbReference type="Pfam" id="PF01545">
    <property type="entry name" value="Cation_efflux"/>
    <property type="match status" value="2"/>
</dbReference>
<dbReference type="GO" id="GO:0006882">
    <property type="term" value="P:intracellular zinc ion homeostasis"/>
    <property type="evidence" value="ECO:0007669"/>
    <property type="project" value="InterPro"/>
</dbReference>
<protein>
    <recommendedName>
        <fullName evidence="8">Zinc transporter</fullName>
    </recommendedName>
</protein>
<dbReference type="Proteomes" id="UP000095358">
    <property type="component" value="Unassembled WGS sequence"/>
</dbReference>
<evidence type="ECO:0000313" key="12">
    <source>
        <dbReference type="Proteomes" id="UP000095358"/>
    </source>
</evidence>
<evidence type="ECO:0000256" key="7">
    <source>
        <dbReference type="ARBA" id="ARBA00023136"/>
    </source>
</evidence>
<dbReference type="EMBL" id="LPNN01000003">
    <property type="protein sequence ID" value="OEJ90716.1"/>
    <property type="molecule type" value="Genomic_DNA"/>
</dbReference>
<evidence type="ECO:0000256" key="9">
    <source>
        <dbReference type="SAM" id="MobiDB-lite"/>
    </source>
</evidence>
<feature type="transmembrane region" description="Helical" evidence="8">
    <location>
        <begin position="220"/>
        <end position="238"/>
    </location>
</feature>
<keyword evidence="7 8" id="KW-0472">Membrane</keyword>
<feature type="transmembrane region" description="Helical" evidence="8">
    <location>
        <begin position="195"/>
        <end position="213"/>
    </location>
</feature>
<dbReference type="Gene3D" id="1.20.1510.10">
    <property type="entry name" value="Cation efflux protein transmembrane domain"/>
    <property type="match status" value="1"/>
</dbReference>
<feature type="transmembrane region" description="Helical" evidence="8">
    <location>
        <begin position="281"/>
        <end position="300"/>
    </location>
</feature>
<reference evidence="12" key="1">
    <citation type="journal article" date="2016" name="Genome Announc.">
        <title>Genome sequences of three species of Hanseniaspora isolated from spontaneous wine fermentations.</title>
        <authorList>
            <person name="Sternes P.R."/>
            <person name="Lee D."/>
            <person name="Kutyna D.R."/>
            <person name="Borneman A.R."/>
        </authorList>
    </citation>
    <scope>NUCLEOTIDE SEQUENCE [LARGE SCALE GENOMIC DNA]</scope>
    <source>
        <strain evidence="12">AWRI3580</strain>
    </source>
</reference>